<dbReference type="CDD" id="cd00207">
    <property type="entry name" value="fer2"/>
    <property type="match status" value="1"/>
</dbReference>
<dbReference type="FunFam" id="3.10.20.30:FF:000020">
    <property type="entry name" value="Xanthine dehydrogenase iron-sulfur subunit"/>
    <property type="match status" value="1"/>
</dbReference>
<feature type="region of interest" description="Disordered" evidence="9">
    <location>
        <begin position="206"/>
        <end position="253"/>
    </location>
</feature>
<proteinExistence type="inferred from homology"/>
<evidence type="ECO:0000256" key="5">
    <source>
        <dbReference type="ARBA" id="ARBA00023002"/>
    </source>
</evidence>
<keyword evidence="12" id="KW-1185">Reference proteome</keyword>
<dbReference type="InterPro" id="IPR036856">
    <property type="entry name" value="Ald_Oxase/Xan_DH_a/b_sf"/>
</dbReference>
<feature type="compositionally biased region" description="Low complexity" evidence="9">
    <location>
        <begin position="206"/>
        <end position="215"/>
    </location>
</feature>
<dbReference type="PIRSF" id="PIRSF000127">
    <property type="entry name" value="Xanthine_DH"/>
    <property type="match status" value="1"/>
</dbReference>
<evidence type="ECO:0000313" key="12">
    <source>
        <dbReference type="Proteomes" id="UP000305778"/>
    </source>
</evidence>
<dbReference type="InterPro" id="IPR036010">
    <property type="entry name" value="2Fe-2S_ferredoxin-like_sf"/>
</dbReference>
<dbReference type="PANTHER" id="PTHR11908:SF132">
    <property type="entry name" value="ALDEHYDE OXIDASE 1-RELATED"/>
    <property type="match status" value="1"/>
</dbReference>
<reference evidence="11 12" key="1">
    <citation type="submission" date="2019-04" db="EMBL/GenBank/DDBJ databases">
        <title>Streptomyces oryziradicis sp. nov., a novel actinomycete isolated from rhizosphere soil of rice (Oryza sativa L.).</title>
        <authorList>
            <person name="Li C."/>
        </authorList>
    </citation>
    <scope>NUCLEOTIDE SEQUENCE [LARGE SCALE GENOMIC DNA]</scope>
    <source>
        <strain evidence="11 12">NEAU-C40</strain>
    </source>
</reference>
<dbReference type="InterPro" id="IPR008274">
    <property type="entry name" value="AldOxase/xan_DH_MoCoBD1"/>
</dbReference>
<organism evidence="11 12">
    <name type="scientific">Actinacidiphila oryziradicis</name>
    <dbReference type="NCBI Taxonomy" id="2571141"/>
    <lineage>
        <taxon>Bacteria</taxon>
        <taxon>Bacillati</taxon>
        <taxon>Actinomycetota</taxon>
        <taxon>Actinomycetes</taxon>
        <taxon>Kitasatosporales</taxon>
        <taxon>Streptomycetaceae</taxon>
        <taxon>Actinacidiphila</taxon>
    </lineage>
</organism>
<dbReference type="Pfam" id="PF01799">
    <property type="entry name" value="Fer2_2"/>
    <property type="match status" value="1"/>
</dbReference>
<dbReference type="Pfam" id="PF01315">
    <property type="entry name" value="Ald_Xan_dh_C"/>
    <property type="match status" value="1"/>
</dbReference>
<evidence type="ECO:0000256" key="8">
    <source>
        <dbReference type="ARBA" id="ARBA00060707"/>
    </source>
</evidence>
<dbReference type="Pfam" id="PF02738">
    <property type="entry name" value="MoCoBD_1"/>
    <property type="match status" value="1"/>
</dbReference>
<evidence type="ECO:0000256" key="2">
    <source>
        <dbReference type="ARBA" id="ARBA00022505"/>
    </source>
</evidence>
<dbReference type="InterPro" id="IPR001041">
    <property type="entry name" value="2Fe-2S_ferredoxin-type"/>
</dbReference>
<dbReference type="InterPro" id="IPR000674">
    <property type="entry name" value="Ald_Oxase/Xan_DH_a/b"/>
</dbReference>
<gene>
    <name evidence="11" type="ORF">FCI23_08925</name>
</gene>
<keyword evidence="5" id="KW-0560">Oxidoreductase</keyword>
<dbReference type="InterPro" id="IPR006058">
    <property type="entry name" value="2Fe2S_fd_BS"/>
</dbReference>
<evidence type="ECO:0000256" key="9">
    <source>
        <dbReference type="SAM" id="MobiDB-lite"/>
    </source>
</evidence>
<comment type="caution">
    <text evidence="11">The sequence shown here is derived from an EMBL/GenBank/DDBJ whole genome shotgun (WGS) entry which is preliminary data.</text>
</comment>
<keyword evidence="4" id="KW-0479">Metal-binding</keyword>
<feature type="domain" description="2Fe-2S ferredoxin-type" evidence="10">
    <location>
        <begin position="52"/>
        <end position="128"/>
    </location>
</feature>
<keyword evidence="3" id="KW-0001">2Fe-2S</keyword>
<feature type="compositionally biased region" description="Basic residues" evidence="9">
    <location>
        <begin position="1"/>
        <end position="13"/>
    </location>
</feature>
<protein>
    <submittedName>
        <fullName evidence="11">2Fe-2S iron-sulfur cluster binding domain-containing protein</fullName>
    </submittedName>
</protein>
<keyword evidence="7" id="KW-0411">Iron-sulfur</keyword>
<dbReference type="PROSITE" id="PS00197">
    <property type="entry name" value="2FE2S_FER_1"/>
    <property type="match status" value="1"/>
</dbReference>
<dbReference type="Gene3D" id="3.10.20.30">
    <property type="match status" value="1"/>
</dbReference>
<dbReference type="GO" id="GO:0016491">
    <property type="term" value="F:oxidoreductase activity"/>
    <property type="evidence" value="ECO:0007669"/>
    <property type="project" value="UniProtKB-KW"/>
</dbReference>
<comment type="pathway">
    <text evidence="8">Alkaloid degradation; nicotine degradation.</text>
</comment>
<dbReference type="SUPFAM" id="SSF54292">
    <property type="entry name" value="2Fe-2S ferredoxin-like"/>
    <property type="match status" value="1"/>
</dbReference>
<dbReference type="InterPro" id="IPR036884">
    <property type="entry name" value="2Fe-2S-bd_dom_sf"/>
</dbReference>
<evidence type="ECO:0000259" key="10">
    <source>
        <dbReference type="PROSITE" id="PS51085"/>
    </source>
</evidence>
<dbReference type="SUPFAM" id="SSF56003">
    <property type="entry name" value="Molybdenum cofactor-binding domain"/>
    <property type="match status" value="1"/>
</dbReference>
<dbReference type="Gene3D" id="3.90.1170.50">
    <property type="entry name" value="Aldehyde oxidase/xanthine dehydrogenase, a/b hammerhead"/>
    <property type="match status" value="1"/>
</dbReference>
<dbReference type="InterPro" id="IPR002888">
    <property type="entry name" value="2Fe-2S-bd"/>
</dbReference>
<dbReference type="InterPro" id="IPR012675">
    <property type="entry name" value="Beta-grasp_dom_sf"/>
</dbReference>
<dbReference type="PROSITE" id="PS51085">
    <property type="entry name" value="2FE2S_FER_2"/>
    <property type="match status" value="1"/>
</dbReference>
<comment type="similarity">
    <text evidence="1">Belongs to the xanthine dehydrogenase family.</text>
</comment>
<dbReference type="EMBL" id="SUMC01000006">
    <property type="protein sequence ID" value="TKA11933.1"/>
    <property type="molecule type" value="Genomic_DNA"/>
</dbReference>
<dbReference type="InterPro" id="IPR037165">
    <property type="entry name" value="AldOxase/xan_DH_Mopterin-bd_sf"/>
</dbReference>
<dbReference type="AlphaFoldDB" id="A0A4U0SRI4"/>
<dbReference type="Proteomes" id="UP000305778">
    <property type="component" value="Unassembled WGS sequence"/>
</dbReference>
<dbReference type="Pfam" id="PF20256">
    <property type="entry name" value="MoCoBD_2"/>
    <property type="match status" value="1"/>
</dbReference>
<accession>A0A4U0SRI4</accession>
<feature type="compositionally biased region" description="Low complexity" evidence="9">
    <location>
        <begin position="222"/>
        <end position="249"/>
    </location>
</feature>
<evidence type="ECO:0000256" key="7">
    <source>
        <dbReference type="ARBA" id="ARBA00023014"/>
    </source>
</evidence>
<dbReference type="SUPFAM" id="SSF47741">
    <property type="entry name" value="CO dehydrogenase ISP C-domain like"/>
    <property type="match status" value="1"/>
</dbReference>
<name>A0A4U0SRI4_9ACTN</name>
<dbReference type="PANTHER" id="PTHR11908">
    <property type="entry name" value="XANTHINE DEHYDROGENASE"/>
    <property type="match status" value="1"/>
</dbReference>
<evidence type="ECO:0000256" key="6">
    <source>
        <dbReference type="ARBA" id="ARBA00023004"/>
    </source>
</evidence>
<dbReference type="SUPFAM" id="SSF54665">
    <property type="entry name" value="CO dehydrogenase molybdoprotein N-domain-like"/>
    <property type="match status" value="1"/>
</dbReference>
<evidence type="ECO:0000256" key="1">
    <source>
        <dbReference type="ARBA" id="ARBA00006849"/>
    </source>
</evidence>
<evidence type="ECO:0000256" key="4">
    <source>
        <dbReference type="ARBA" id="ARBA00022723"/>
    </source>
</evidence>
<evidence type="ECO:0000256" key="3">
    <source>
        <dbReference type="ARBA" id="ARBA00022714"/>
    </source>
</evidence>
<keyword evidence="6" id="KW-0408">Iron</keyword>
<keyword evidence="2" id="KW-0500">Molybdenum</keyword>
<dbReference type="GO" id="GO:0051537">
    <property type="term" value="F:2 iron, 2 sulfur cluster binding"/>
    <property type="evidence" value="ECO:0007669"/>
    <property type="project" value="UniProtKB-KW"/>
</dbReference>
<dbReference type="InterPro" id="IPR016208">
    <property type="entry name" value="Ald_Oxase/xanthine_DH-like"/>
</dbReference>
<dbReference type="Pfam" id="PF00111">
    <property type="entry name" value="Fer2"/>
    <property type="match status" value="1"/>
</dbReference>
<dbReference type="InterPro" id="IPR046867">
    <property type="entry name" value="AldOxase/xan_DH_MoCoBD2"/>
</dbReference>
<dbReference type="SMART" id="SM01008">
    <property type="entry name" value="Ald_Xan_dh_C"/>
    <property type="match status" value="1"/>
</dbReference>
<evidence type="ECO:0000313" key="11">
    <source>
        <dbReference type="EMBL" id="TKA11933.1"/>
    </source>
</evidence>
<dbReference type="Gene3D" id="3.30.365.10">
    <property type="entry name" value="Aldehyde oxidase/xanthine dehydrogenase, molybdopterin binding domain"/>
    <property type="match status" value="4"/>
</dbReference>
<dbReference type="OrthoDB" id="9758509at2"/>
<sequence>MVRRGRRPPRRARRPCDRPVRECGLSPSADPSPDPWGAGGRPPARPGGDVVTGVGINVNGRKYGLEVEPRTLLSDALRDGCGLTGTHVGCEHGVCGACTVLIEGRPVRSCLMLAVQADGQDVTTVEGLAGADGLNPLQEAFRAEHGLQCGFCTPGILVTLTAHLADHPDATEAELRHAVSGNLCRCTGYQNVIAAAVRAARSASARSASVRSASARPDETEPTATGPGETNTAPTGPAATGPVGTEPATSGPLGAAITRREDHRLLSGTATFVDDIALPGALHTHFVRSPHAHASIVTIDASAARGIQGVVGVFTGADLAAWTVPLRIAPPIDGLVPLETESLPTAKVRFVGDPVAVVVADSRYTAEDAAALVRVEYELLQPALDLAASLEGLAPLVDETVDSNVVFREHFSAGDAATAFAGAHRVVRTRFSHQRMTHAPMETRGCAAVWDAGRAELTMYTGTQVPHPYRTQLAARLRLAEHQVRVIVQDVGGSFGQKLIVHREELAVAALARHLDRPVRWREDRVENLTAALSAREDSAEVETAVTADGRILAMRAHLTSDFGAYALFPANYMLRVVAMMMPNAYRLADYEYDMTVVLSNKIPASPMRAPMAICTWVTEGTIDAIARDLGLDPVEVRERNMLRESELPYVTAVGETYEEITPYRTYRTALDAYGYAEFRRRQRADRKAGIYRGLGIACLVEPTTYGSAFYRAAGIPGSGHESAWVRIDPSGAVVASVGIAPAGQGHETTIAQAVAAGLGVRPEDVAVRLGDTEVAPYGMGTRGARSGTAGGGAALLAAQRLKDKVLAIAREQLGISGALGSGAADESGLDVRDGEIVRAKDGGVVGTGVALVDIARTAYLDPLSLPPGMEPGLVAHLAYDPPPMTYSNAAHLCEVVVDPVTGQVRIERYLVAEDAGTMINPKVVEGQIHGAVMLGTGGVLYEGVSYDAEGNNLTPTFRDYVLPSAQEAPRIEVLHCGTPSSRTPGGMKGMSEGGVMGSIAAVTAAVNDAIAPFGLVMEDLPITAPRLSDLLAGRTAALPTE</sequence>
<dbReference type="Gene3D" id="1.10.150.120">
    <property type="entry name" value="[2Fe-2S]-binding domain"/>
    <property type="match status" value="1"/>
</dbReference>
<feature type="region of interest" description="Disordered" evidence="9">
    <location>
        <begin position="1"/>
        <end position="49"/>
    </location>
</feature>
<dbReference type="GO" id="GO:0005506">
    <property type="term" value="F:iron ion binding"/>
    <property type="evidence" value="ECO:0007669"/>
    <property type="project" value="InterPro"/>
</dbReference>